<dbReference type="AlphaFoldDB" id="A0A699XD12"/>
<feature type="compositionally biased region" description="Low complexity" evidence="1">
    <location>
        <begin position="20"/>
        <end position="33"/>
    </location>
</feature>
<feature type="region of interest" description="Disordered" evidence="1">
    <location>
        <begin position="1"/>
        <end position="86"/>
    </location>
</feature>
<feature type="non-terminal residue" evidence="2">
    <location>
        <position position="86"/>
    </location>
</feature>
<feature type="non-terminal residue" evidence="2">
    <location>
        <position position="1"/>
    </location>
</feature>
<proteinExistence type="predicted"/>
<evidence type="ECO:0000256" key="1">
    <source>
        <dbReference type="SAM" id="MobiDB-lite"/>
    </source>
</evidence>
<reference evidence="2" key="1">
    <citation type="journal article" date="2019" name="Sci. Rep.">
        <title>Draft genome of Tanacetum cinerariifolium, the natural source of mosquito coil.</title>
        <authorList>
            <person name="Yamashiro T."/>
            <person name="Shiraishi A."/>
            <person name="Satake H."/>
            <person name="Nakayama K."/>
        </authorList>
    </citation>
    <scope>NUCLEOTIDE SEQUENCE</scope>
</reference>
<name>A0A699XD12_TANCI</name>
<sequence length="86" mass="9864">FSEDYDEEREMELRPRPTRETTPPVRSRSPGVRRQQERVVRFEEAPNREGSRVGRIAKGSRPSKIKARENGNRGMNLPPLLAAHLG</sequence>
<organism evidence="2">
    <name type="scientific">Tanacetum cinerariifolium</name>
    <name type="common">Dalmatian daisy</name>
    <name type="synonym">Chrysanthemum cinerariifolium</name>
    <dbReference type="NCBI Taxonomy" id="118510"/>
    <lineage>
        <taxon>Eukaryota</taxon>
        <taxon>Viridiplantae</taxon>
        <taxon>Streptophyta</taxon>
        <taxon>Embryophyta</taxon>
        <taxon>Tracheophyta</taxon>
        <taxon>Spermatophyta</taxon>
        <taxon>Magnoliopsida</taxon>
        <taxon>eudicotyledons</taxon>
        <taxon>Gunneridae</taxon>
        <taxon>Pentapetalae</taxon>
        <taxon>asterids</taxon>
        <taxon>campanulids</taxon>
        <taxon>Asterales</taxon>
        <taxon>Asteraceae</taxon>
        <taxon>Asteroideae</taxon>
        <taxon>Anthemideae</taxon>
        <taxon>Anthemidinae</taxon>
        <taxon>Tanacetum</taxon>
    </lineage>
</organism>
<gene>
    <name evidence="2" type="ORF">Tci_929941</name>
</gene>
<comment type="caution">
    <text evidence="2">The sequence shown here is derived from an EMBL/GenBank/DDBJ whole genome shotgun (WGS) entry which is preliminary data.</text>
</comment>
<feature type="compositionally biased region" description="Acidic residues" evidence="1">
    <location>
        <begin position="1"/>
        <end position="10"/>
    </location>
</feature>
<protein>
    <submittedName>
        <fullName evidence="2">Uncharacterized protein</fullName>
    </submittedName>
</protein>
<feature type="compositionally biased region" description="Basic and acidic residues" evidence="1">
    <location>
        <begin position="34"/>
        <end position="52"/>
    </location>
</feature>
<evidence type="ECO:0000313" key="2">
    <source>
        <dbReference type="EMBL" id="GFD57972.1"/>
    </source>
</evidence>
<accession>A0A699XD12</accession>
<dbReference type="EMBL" id="BKCJ011847068">
    <property type="protein sequence ID" value="GFD57972.1"/>
    <property type="molecule type" value="Genomic_DNA"/>
</dbReference>